<organism evidence="6 7">
    <name type="scientific">Cyclotella atomus</name>
    <dbReference type="NCBI Taxonomy" id="382360"/>
    <lineage>
        <taxon>Eukaryota</taxon>
        <taxon>Sar</taxon>
        <taxon>Stramenopiles</taxon>
        <taxon>Ochrophyta</taxon>
        <taxon>Bacillariophyta</taxon>
        <taxon>Coscinodiscophyceae</taxon>
        <taxon>Thalassiosirophycidae</taxon>
        <taxon>Stephanodiscales</taxon>
        <taxon>Stephanodiscaceae</taxon>
        <taxon>Cyclotella</taxon>
    </lineage>
</organism>
<dbReference type="PANTHER" id="PTHR22706:SF1">
    <property type="entry name" value="ASSEMBLY FACTOR FOR SPINDLE MICROTUBULES"/>
    <property type="match status" value="1"/>
</dbReference>
<evidence type="ECO:0000313" key="6">
    <source>
        <dbReference type="EMBL" id="KAL3767950.1"/>
    </source>
</evidence>
<evidence type="ECO:0000256" key="2">
    <source>
        <dbReference type="ARBA" id="ARBA00022490"/>
    </source>
</evidence>
<dbReference type="SUPFAM" id="SSF47576">
    <property type="entry name" value="Calponin-homology domain, CH-domain"/>
    <property type="match status" value="1"/>
</dbReference>
<feature type="domain" description="Calponin-homology (CH)" evidence="5">
    <location>
        <begin position="495"/>
        <end position="622"/>
    </location>
</feature>
<name>A0ABD3MVK6_9STRA</name>
<protein>
    <recommendedName>
        <fullName evidence="5">Calponin-homology (CH) domain-containing protein</fullName>
    </recommendedName>
</protein>
<dbReference type="SMART" id="SM00033">
    <property type="entry name" value="CH"/>
    <property type="match status" value="2"/>
</dbReference>
<dbReference type="InterPro" id="IPR036872">
    <property type="entry name" value="CH_dom_sf"/>
</dbReference>
<feature type="region of interest" description="Disordered" evidence="4">
    <location>
        <begin position="1"/>
        <end position="39"/>
    </location>
</feature>
<dbReference type="GO" id="GO:0005737">
    <property type="term" value="C:cytoplasm"/>
    <property type="evidence" value="ECO:0007669"/>
    <property type="project" value="UniProtKB-SubCell"/>
</dbReference>
<evidence type="ECO:0000256" key="1">
    <source>
        <dbReference type="ARBA" id="ARBA00004496"/>
    </source>
</evidence>
<dbReference type="GO" id="GO:0005516">
    <property type="term" value="F:calmodulin binding"/>
    <property type="evidence" value="ECO:0007669"/>
    <property type="project" value="UniProtKB-KW"/>
</dbReference>
<gene>
    <name evidence="6" type="ORF">ACHAWO_004028</name>
</gene>
<evidence type="ECO:0000256" key="4">
    <source>
        <dbReference type="SAM" id="MobiDB-lite"/>
    </source>
</evidence>
<keyword evidence="7" id="KW-1185">Reference proteome</keyword>
<keyword evidence="3" id="KW-0112">Calmodulin-binding</keyword>
<accession>A0ABD3MVK6</accession>
<reference evidence="6 7" key="1">
    <citation type="submission" date="2024-10" db="EMBL/GenBank/DDBJ databases">
        <title>Updated reference genomes for cyclostephanoid diatoms.</title>
        <authorList>
            <person name="Roberts W.R."/>
            <person name="Alverson A.J."/>
        </authorList>
    </citation>
    <scope>NUCLEOTIDE SEQUENCE [LARGE SCALE GENOMIC DNA]</scope>
    <source>
        <strain evidence="6 7">AJA010-31</strain>
    </source>
</reference>
<dbReference type="PANTHER" id="PTHR22706">
    <property type="entry name" value="ASSEMBLY FACTOR FOR SPINDLE MICROTUBULES"/>
    <property type="match status" value="1"/>
</dbReference>
<feature type="compositionally biased region" description="Polar residues" evidence="4">
    <location>
        <begin position="13"/>
        <end position="32"/>
    </location>
</feature>
<evidence type="ECO:0000256" key="3">
    <source>
        <dbReference type="ARBA" id="ARBA00022860"/>
    </source>
</evidence>
<evidence type="ECO:0000313" key="7">
    <source>
        <dbReference type="Proteomes" id="UP001530400"/>
    </source>
</evidence>
<comment type="subcellular location">
    <subcellularLocation>
        <location evidence="1">Cytoplasm</location>
    </subcellularLocation>
</comment>
<dbReference type="InterPro" id="IPR001715">
    <property type="entry name" value="CH_dom"/>
</dbReference>
<dbReference type="InterPro" id="IPR051185">
    <property type="entry name" value="ASPM"/>
</dbReference>
<dbReference type="Proteomes" id="UP001530400">
    <property type="component" value="Unassembled WGS sequence"/>
</dbReference>
<evidence type="ECO:0000259" key="5">
    <source>
        <dbReference type="PROSITE" id="PS50021"/>
    </source>
</evidence>
<feature type="region of interest" description="Disordered" evidence="4">
    <location>
        <begin position="719"/>
        <end position="746"/>
    </location>
</feature>
<feature type="domain" description="Calponin-homology (CH)" evidence="5">
    <location>
        <begin position="328"/>
        <end position="445"/>
    </location>
</feature>
<sequence>MPTLIPAAGENVHPNQWQYETPAPTKSNRPIQSGNSSIKRSSSLLLSKPRFRENAPHVVGKRVSFLGSIDAGRTIQRKPLHGGLLHLARTYNPPPAIAENDAPFKREFVQSSHQETKQSIAYSNYINHLISPHVLSHDTVSPRDSFSRLLLHQARSSELSAAYSLYDSNKMANVRNAIDREVGRGRLIMRSDRDMNEILLRQELMGVLMSYEGRWLGLGLGVVLDERGVGWEMASKHALEKIVLERILSDPSAQRKYTGGRVKTPSGKYETRLREYIHHHALCKMLTLVTYLDVAKENKILSDVCLFDKESTIKSSNAVLASICRICFARKELIINHMAHLGISVGHVQNPLDEYEYYIKNLSVDLKDGVRLAKLLEILTGRSLLSKMRLPATSRGNKIHNVGEVLSALHEEGVSNIEDVTAAHIVDAHQPRILQLLWNTIMHFQMGMLDERAIAEETRSVGNWIKRKQGGGMLNDYHGVNKPNLPREIKTSSRDRIETLLLTWCQTVCSFYNVPVENFADSFCDGKVLCLLVSFYHPTLLLSRDILPTAADMQSKLKPGVKMNDELVRMALQNERYNLSLALNRINELGGMPRLFSSKEFLLPPDEKSTLLCVSFLFSRLTETNREFAAAREIQHWWQRSLNQRKYEAAEFILNQWRQCKENYFRNQRFKFASSVRVIEEFYTRYEEQLKALAWASAARKKRDESAVQIQHCSNGIATQTFPKPKQSQSIQSCETDSMSVQNDSS</sequence>
<dbReference type="AlphaFoldDB" id="A0ABD3MVK6"/>
<dbReference type="CDD" id="cd21223">
    <property type="entry name" value="CH_ASPM_rpt1"/>
    <property type="match status" value="1"/>
</dbReference>
<dbReference type="CDD" id="cd21224">
    <property type="entry name" value="CH_ASPM_rpt2"/>
    <property type="match status" value="1"/>
</dbReference>
<keyword evidence="2" id="KW-0963">Cytoplasm</keyword>
<dbReference type="Pfam" id="PF00307">
    <property type="entry name" value="CH"/>
    <property type="match status" value="2"/>
</dbReference>
<dbReference type="PROSITE" id="PS50021">
    <property type="entry name" value="CH"/>
    <property type="match status" value="2"/>
</dbReference>
<proteinExistence type="predicted"/>
<comment type="caution">
    <text evidence="6">The sequence shown here is derived from an EMBL/GenBank/DDBJ whole genome shotgun (WGS) entry which is preliminary data.</text>
</comment>
<dbReference type="EMBL" id="JALLPJ020001355">
    <property type="protein sequence ID" value="KAL3767950.1"/>
    <property type="molecule type" value="Genomic_DNA"/>
</dbReference>
<dbReference type="Gene3D" id="1.10.418.10">
    <property type="entry name" value="Calponin-like domain"/>
    <property type="match status" value="2"/>
</dbReference>